<keyword evidence="6 12" id="KW-1133">Transmembrane helix</keyword>
<evidence type="ECO:0000256" key="4">
    <source>
        <dbReference type="ARBA" id="ARBA00022692"/>
    </source>
</evidence>
<feature type="transmembrane region" description="Helical" evidence="12">
    <location>
        <begin position="464"/>
        <end position="490"/>
    </location>
</feature>
<reference evidence="13 14" key="1">
    <citation type="submission" date="2020-06" db="EMBL/GenBank/DDBJ databases">
        <title>The yeast mating-type switching endonuclease HO is a domesticated member of an unorthodox homing genetic element family.</title>
        <authorList>
            <person name="Coughlan A.Y."/>
            <person name="Lombardi L."/>
            <person name="Braun-Galleani S."/>
            <person name="Martos A.R."/>
            <person name="Galeote V."/>
            <person name="Bigey F."/>
            <person name="Dequin S."/>
            <person name="Byrne K.P."/>
            <person name="Wolfe K.H."/>
        </authorList>
    </citation>
    <scope>NUCLEOTIDE SEQUENCE [LARGE SCALE GENOMIC DNA]</scope>
    <source>
        <strain evidence="13 14">CBS764</strain>
    </source>
</reference>
<dbReference type="GO" id="GO:0008204">
    <property type="term" value="P:ergosterol metabolic process"/>
    <property type="evidence" value="ECO:0007669"/>
    <property type="project" value="TreeGrafter"/>
</dbReference>
<keyword evidence="4 12" id="KW-0812">Transmembrane</keyword>
<name>A0A7G3ZC36_9SACH</name>
<dbReference type="PANTHER" id="PTHR10408:SF23">
    <property type="entry name" value="STEROL O-ACYLTRANSFERASE 1-RELATED"/>
    <property type="match status" value="1"/>
</dbReference>
<evidence type="ECO:0000256" key="10">
    <source>
        <dbReference type="PIRNR" id="PIRNR000439"/>
    </source>
</evidence>
<keyword evidence="8 10" id="KW-0012">Acyltransferase</keyword>
<evidence type="ECO:0000256" key="7">
    <source>
        <dbReference type="ARBA" id="ARBA00023136"/>
    </source>
</evidence>
<comment type="subcellular location">
    <subcellularLocation>
        <location evidence="1 10">Endoplasmic reticulum membrane</location>
        <topology evidence="1 10">Multi-pass membrane protein</topology>
    </subcellularLocation>
</comment>
<accession>A0A7G3ZC36</accession>
<keyword evidence="7 10" id="KW-0472">Membrane</keyword>
<evidence type="ECO:0000256" key="12">
    <source>
        <dbReference type="SAM" id="Phobius"/>
    </source>
</evidence>
<evidence type="ECO:0000256" key="5">
    <source>
        <dbReference type="ARBA" id="ARBA00022824"/>
    </source>
</evidence>
<dbReference type="GeneID" id="59324169"/>
<feature type="transmembrane region" description="Helical" evidence="12">
    <location>
        <begin position="207"/>
        <end position="227"/>
    </location>
</feature>
<dbReference type="GO" id="GO:0034737">
    <property type="term" value="F:ergosterol O-acyltransferase activity"/>
    <property type="evidence" value="ECO:0007669"/>
    <property type="project" value="TreeGrafter"/>
</dbReference>
<comment type="similarity">
    <text evidence="2 10">Belongs to the membrane-bound acyltransferase family. Sterol o-acyltransferase subfamily.</text>
</comment>
<dbReference type="InterPro" id="IPR004299">
    <property type="entry name" value="MBOAT_fam"/>
</dbReference>
<evidence type="ECO:0000256" key="8">
    <source>
        <dbReference type="ARBA" id="ARBA00023315"/>
    </source>
</evidence>
<evidence type="ECO:0000313" key="14">
    <source>
        <dbReference type="Proteomes" id="UP000515788"/>
    </source>
</evidence>
<dbReference type="KEGG" id="tgb:HG536_0A08890"/>
<dbReference type="PANTHER" id="PTHR10408">
    <property type="entry name" value="STEROL O-ACYLTRANSFERASE"/>
    <property type="match status" value="1"/>
</dbReference>
<gene>
    <name evidence="13" type="ORF">HG536_0A08890</name>
</gene>
<keyword evidence="5 10" id="KW-0256">Endoplasmic reticulum</keyword>
<evidence type="ECO:0000256" key="3">
    <source>
        <dbReference type="ARBA" id="ARBA00022679"/>
    </source>
</evidence>
<dbReference type="Pfam" id="PF03062">
    <property type="entry name" value="MBOAT"/>
    <property type="match status" value="1"/>
</dbReference>
<evidence type="ECO:0000256" key="2">
    <source>
        <dbReference type="ARBA" id="ARBA00009010"/>
    </source>
</evidence>
<feature type="transmembrane region" description="Helical" evidence="12">
    <location>
        <begin position="424"/>
        <end position="444"/>
    </location>
</feature>
<comment type="function">
    <text evidence="9">Sterol O-acyltransferase that catalyzes the formation of stery esters.</text>
</comment>
<dbReference type="InterPro" id="IPR014371">
    <property type="entry name" value="Oat_ACAT_DAG_ARE"/>
</dbReference>
<dbReference type="RefSeq" id="XP_037137747.1">
    <property type="nucleotide sequence ID" value="XM_037281852.1"/>
</dbReference>
<sequence>MSENLLENEQFKKIQKLNSVENRRQSIIVDDIGHDDQFELSDDQYRDQPAEEDLHGAKIGANEGEFVTIGDNLYSGTKDVNDLPLESTEAAVVVDDSAQSVVAKTSEKNGDELIAEPHFEIHLKQLHSKEKLRFRRHSNQKISYFGDVAFDCRPSVIDGTISEQIRTKFEGPTLEKQIKEAKTRRGNPGADGAFIETETLHPSFTGFYILFWMAVAFSCVKVFVNYYREHDGNLRDSEILKFMTTDLVTVAWVDLLMYLSTYFVFGIHWLCRRNFMKWSSTGFALTSIYEFGFVIFYMLLTENVLKLHWVAKIFLFLHSLVLLMKMHSFAFYNGYLWNISDELKFSKNALAKYKDTAGSSVIATLERSRDFCSSELESQSSTEPFPQNINLKNYFVYTMFPTLVYQIKYPRTKRVRWDYVFEKLCAIFGTIFVMMLLAQTYMYPLAIKAISIRDSPWTSLVDKLQAWCFILVDYIPAFIAMYLLTFYLIWDAILNCIAELTRFGDRYFYGDWWNCVSWDEFSRLWNVPVHKFLLRHVYHSSMSALQLNKNQATLMTFFLSAIVHELAMYVLFKRLRVYLFFFQMNQLPLVALSNSRFLRKRTVLGNVLFWIGICTGPSMLCSLYLTI</sequence>
<dbReference type="GO" id="GO:0005789">
    <property type="term" value="C:endoplasmic reticulum membrane"/>
    <property type="evidence" value="ECO:0007669"/>
    <property type="project" value="UniProtKB-SubCell"/>
</dbReference>
<evidence type="ECO:0000256" key="6">
    <source>
        <dbReference type="ARBA" id="ARBA00022989"/>
    </source>
</evidence>
<feature type="transmembrane region" description="Helical" evidence="12">
    <location>
        <begin position="247"/>
        <end position="270"/>
    </location>
</feature>
<feature type="transmembrane region" description="Helical" evidence="12">
    <location>
        <begin position="282"/>
        <end position="300"/>
    </location>
</feature>
<organism evidence="13 14">
    <name type="scientific">Torulaspora globosa</name>
    <dbReference type="NCBI Taxonomy" id="48254"/>
    <lineage>
        <taxon>Eukaryota</taxon>
        <taxon>Fungi</taxon>
        <taxon>Dikarya</taxon>
        <taxon>Ascomycota</taxon>
        <taxon>Saccharomycotina</taxon>
        <taxon>Saccharomycetes</taxon>
        <taxon>Saccharomycetales</taxon>
        <taxon>Saccharomycetaceae</taxon>
        <taxon>Torulaspora</taxon>
    </lineage>
</organism>
<feature type="transmembrane region" description="Helical" evidence="12">
    <location>
        <begin position="607"/>
        <end position="625"/>
    </location>
</feature>
<proteinExistence type="inferred from homology"/>
<dbReference type="EMBL" id="CP059246">
    <property type="protein sequence ID" value="QLL31072.1"/>
    <property type="molecule type" value="Genomic_DNA"/>
</dbReference>
<feature type="transmembrane region" description="Helical" evidence="12">
    <location>
        <begin position="552"/>
        <end position="572"/>
    </location>
</feature>
<evidence type="ECO:0000313" key="13">
    <source>
        <dbReference type="EMBL" id="QLL31072.1"/>
    </source>
</evidence>
<evidence type="ECO:0000256" key="11">
    <source>
        <dbReference type="PIRSR" id="PIRSR000439-1"/>
    </source>
</evidence>
<dbReference type="Proteomes" id="UP000515788">
    <property type="component" value="Chromosome 1"/>
</dbReference>
<dbReference type="OrthoDB" id="10039049at2759"/>
<evidence type="ECO:0000256" key="9">
    <source>
        <dbReference type="ARBA" id="ARBA00023568"/>
    </source>
</evidence>
<dbReference type="PIRSF" id="PIRSF000439">
    <property type="entry name" value="Oat_ACAT_DAG_ARE"/>
    <property type="match status" value="1"/>
</dbReference>
<feature type="active site" evidence="11">
    <location>
        <position position="564"/>
    </location>
</feature>
<keyword evidence="14" id="KW-1185">Reference proteome</keyword>
<evidence type="ECO:0000256" key="1">
    <source>
        <dbReference type="ARBA" id="ARBA00004477"/>
    </source>
</evidence>
<keyword evidence="3 10" id="KW-0808">Transferase</keyword>
<protein>
    <recommendedName>
        <fullName evidence="10">O-acyltransferase</fullName>
    </recommendedName>
</protein>
<dbReference type="AlphaFoldDB" id="A0A7G3ZC36"/>